<keyword evidence="5 6" id="KW-0472">Membrane</keyword>
<evidence type="ECO:0000259" key="7">
    <source>
        <dbReference type="Pfam" id="PF00482"/>
    </source>
</evidence>
<comment type="caution">
    <text evidence="8">The sequence shown here is derived from an EMBL/GenBank/DDBJ whole genome shotgun (WGS) entry which is preliminary data.</text>
</comment>
<feature type="domain" description="Type II secretion system protein GspF" evidence="7">
    <location>
        <begin position="159"/>
        <end position="283"/>
    </location>
</feature>
<dbReference type="AlphaFoldDB" id="A0AA37WMS0"/>
<evidence type="ECO:0000256" key="6">
    <source>
        <dbReference type="SAM" id="Phobius"/>
    </source>
</evidence>
<feature type="transmembrane region" description="Helical" evidence="6">
    <location>
        <begin position="268"/>
        <end position="290"/>
    </location>
</feature>
<dbReference type="PANTHER" id="PTHR35007">
    <property type="entry name" value="INTEGRAL MEMBRANE PROTEIN-RELATED"/>
    <property type="match status" value="1"/>
</dbReference>
<evidence type="ECO:0000256" key="1">
    <source>
        <dbReference type="ARBA" id="ARBA00004651"/>
    </source>
</evidence>
<dbReference type="Pfam" id="PF00482">
    <property type="entry name" value="T2SSF"/>
    <property type="match status" value="1"/>
</dbReference>
<gene>
    <name evidence="8" type="ORF">GCM10007877_00930</name>
</gene>
<feature type="transmembrane region" description="Helical" evidence="6">
    <location>
        <begin position="49"/>
        <end position="66"/>
    </location>
</feature>
<keyword evidence="4 6" id="KW-1133">Transmembrane helix</keyword>
<evidence type="ECO:0000256" key="4">
    <source>
        <dbReference type="ARBA" id="ARBA00022989"/>
    </source>
</evidence>
<protein>
    <recommendedName>
        <fullName evidence="7">Type II secretion system protein GspF domain-containing protein</fullName>
    </recommendedName>
</protein>
<keyword evidence="2" id="KW-1003">Cell membrane</keyword>
<evidence type="ECO:0000256" key="3">
    <source>
        <dbReference type="ARBA" id="ARBA00022692"/>
    </source>
</evidence>
<proteinExistence type="predicted"/>
<dbReference type="Proteomes" id="UP001156870">
    <property type="component" value="Unassembled WGS sequence"/>
</dbReference>
<reference evidence="8 9" key="1">
    <citation type="journal article" date="2014" name="Int. J. Syst. Evol. Microbiol.">
        <title>Complete genome sequence of Corynebacterium casei LMG S-19264T (=DSM 44701T), isolated from a smear-ripened cheese.</title>
        <authorList>
            <consortium name="US DOE Joint Genome Institute (JGI-PGF)"/>
            <person name="Walter F."/>
            <person name="Albersmeier A."/>
            <person name="Kalinowski J."/>
            <person name="Ruckert C."/>
        </authorList>
    </citation>
    <scope>NUCLEOTIDE SEQUENCE [LARGE SCALE GENOMIC DNA]</scope>
    <source>
        <strain evidence="8 9">NBRC 110095</strain>
    </source>
</reference>
<dbReference type="PANTHER" id="PTHR35007:SF2">
    <property type="entry name" value="PILUS ASSEMBLE PROTEIN"/>
    <property type="match status" value="1"/>
</dbReference>
<dbReference type="GO" id="GO:0005886">
    <property type="term" value="C:plasma membrane"/>
    <property type="evidence" value="ECO:0007669"/>
    <property type="project" value="UniProtKB-SubCell"/>
</dbReference>
<feature type="transmembrane region" description="Helical" evidence="6">
    <location>
        <begin position="12"/>
        <end position="29"/>
    </location>
</feature>
<dbReference type="EMBL" id="BSPD01000002">
    <property type="protein sequence ID" value="GLS24382.1"/>
    <property type="molecule type" value="Genomic_DNA"/>
</dbReference>
<evidence type="ECO:0000256" key="2">
    <source>
        <dbReference type="ARBA" id="ARBA00022475"/>
    </source>
</evidence>
<dbReference type="InterPro" id="IPR018076">
    <property type="entry name" value="T2SS_GspF_dom"/>
</dbReference>
<name>A0AA37WMS0_9GAMM</name>
<evidence type="ECO:0000313" key="8">
    <source>
        <dbReference type="EMBL" id="GLS24382.1"/>
    </source>
</evidence>
<dbReference type="RefSeq" id="WP_232594884.1">
    <property type="nucleotide sequence ID" value="NZ_BSPD01000002.1"/>
</dbReference>
<keyword evidence="9" id="KW-1185">Reference proteome</keyword>
<feature type="transmembrane region" description="Helical" evidence="6">
    <location>
        <begin position="96"/>
        <end position="116"/>
    </location>
</feature>
<accession>A0AA37WMS0</accession>
<feature type="transmembrane region" description="Helical" evidence="6">
    <location>
        <begin position="122"/>
        <end position="140"/>
    </location>
</feature>
<keyword evidence="3 6" id="KW-0812">Transmembrane</keyword>
<comment type="subcellular location">
    <subcellularLocation>
        <location evidence="1">Cell membrane</location>
        <topology evidence="1">Multi-pass membrane protein</topology>
    </subcellularLocation>
</comment>
<sequence length="296" mass="33385">MFDLINDAEIKILIGFCCFLSLVMLIFSVQGIKQDMPEDDRLYMDPLPGSLRSIWLLVNFFAFYVGDRMPVESLVKIGKQLQQSGLSYLMTPEQYVGLKVAGLCLGVIFFFIFMLLLGSFSWVGVFIGSILGFFLPTITLRDLKKKREKAIVRALPTYLDFLTMAVQAGMNMTGAIQQAVDKGPYGPLNVEYRKVLRDVKAGMPRLDAIREFAERNEIRELNAFATAVIQAEKTGASIGQSLKVQADQRRVERFQKAEKLAMEAPVKLIFPLVAFIFPMTFLALGFPIVMKFLYDV</sequence>
<organism evidence="8 9">
    <name type="scientific">Marinibactrum halimedae</name>
    <dbReference type="NCBI Taxonomy" id="1444977"/>
    <lineage>
        <taxon>Bacteria</taxon>
        <taxon>Pseudomonadati</taxon>
        <taxon>Pseudomonadota</taxon>
        <taxon>Gammaproteobacteria</taxon>
        <taxon>Cellvibrionales</taxon>
        <taxon>Cellvibrionaceae</taxon>
        <taxon>Marinibactrum</taxon>
    </lineage>
</organism>
<evidence type="ECO:0000313" key="9">
    <source>
        <dbReference type="Proteomes" id="UP001156870"/>
    </source>
</evidence>
<evidence type="ECO:0000256" key="5">
    <source>
        <dbReference type="ARBA" id="ARBA00023136"/>
    </source>
</evidence>